<dbReference type="GO" id="GO:0016020">
    <property type="term" value="C:membrane"/>
    <property type="evidence" value="ECO:0007669"/>
    <property type="project" value="TreeGrafter"/>
</dbReference>
<comment type="caution">
    <text evidence="3">The sequence shown here is derived from an EMBL/GenBank/DDBJ whole genome shotgun (WGS) entry which is preliminary data.</text>
</comment>
<dbReference type="InterPro" id="IPR050879">
    <property type="entry name" value="Acyltransferase_3"/>
</dbReference>
<dbReference type="EMBL" id="JAEHFL010000005">
    <property type="protein sequence ID" value="MBK3427768.1"/>
    <property type="molecule type" value="Genomic_DNA"/>
</dbReference>
<feature type="domain" description="Acyltransferase 3" evidence="2">
    <location>
        <begin position="29"/>
        <end position="357"/>
    </location>
</feature>
<dbReference type="PANTHER" id="PTHR23028:SF53">
    <property type="entry name" value="ACYL_TRANSF_3 DOMAIN-CONTAINING PROTEIN"/>
    <property type="match status" value="1"/>
</dbReference>
<gene>
    <name evidence="3" type="ORF">JDP02_04455</name>
</gene>
<reference evidence="3 4" key="1">
    <citation type="submission" date="2020-12" db="EMBL/GenBank/DDBJ databases">
        <title>Draft genome sequence of the commensal strain Corynebacterium tuberculostearicum MFP09/CIP 102622 isolated from human skin.</title>
        <authorList>
            <person name="Boukerb A.M."/>
            <person name="Janvier X."/>
            <person name="Feuilloley M.G.J."/>
            <person name="Groboillot A."/>
        </authorList>
    </citation>
    <scope>NUCLEOTIDE SEQUENCE [LARGE SCALE GENOMIC DNA]</scope>
    <source>
        <strain evidence="3 4">CIP 102622</strain>
    </source>
</reference>
<accession>A0A8I1HRE4</accession>
<dbReference type="GO" id="GO:0016747">
    <property type="term" value="F:acyltransferase activity, transferring groups other than amino-acyl groups"/>
    <property type="evidence" value="ECO:0007669"/>
    <property type="project" value="InterPro"/>
</dbReference>
<keyword evidence="1" id="KW-1133">Transmembrane helix</keyword>
<dbReference type="InterPro" id="IPR002656">
    <property type="entry name" value="Acyl_transf_3_dom"/>
</dbReference>
<feature type="transmembrane region" description="Helical" evidence="1">
    <location>
        <begin position="143"/>
        <end position="164"/>
    </location>
</feature>
<dbReference type="AlphaFoldDB" id="A0A8I1HRE4"/>
<protein>
    <submittedName>
        <fullName evidence="3">Acyltransferase</fullName>
    </submittedName>
</protein>
<keyword evidence="1" id="KW-0812">Transmembrane</keyword>
<name>A0A8I1HRE4_9CORY</name>
<feature type="transmembrane region" description="Helical" evidence="1">
    <location>
        <begin position="340"/>
        <end position="362"/>
    </location>
</feature>
<feature type="transmembrane region" description="Helical" evidence="1">
    <location>
        <begin position="209"/>
        <end position="227"/>
    </location>
</feature>
<dbReference type="RefSeq" id="WP_200435598.1">
    <property type="nucleotide sequence ID" value="NZ_JAEHFL010000005.1"/>
</dbReference>
<keyword evidence="3" id="KW-0808">Transferase</keyword>
<feature type="transmembrane region" description="Helical" evidence="1">
    <location>
        <begin position="57"/>
        <end position="77"/>
    </location>
</feature>
<keyword evidence="4" id="KW-1185">Reference proteome</keyword>
<organism evidence="3 4">
    <name type="scientific">Corynebacterium tuberculostearicum</name>
    <dbReference type="NCBI Taxonomy" id="38304"/>
    <lineage>
        <taxon>Bacteria</taxon>
        <taxon>Bacillati</taxon>
        <taxon>Actinomycetota</taxon>
        <taxon>Actinomycetes</taxon>
        <taxon>Mycobacteriales</taxon>
        <taxon>Corynebacteriaceae</taxon>
        <taxon>Corynebacterium</taxon>
    </lineage>
</organism>
<dbReference type="Pfam" id="PF01757">
    <property type="entry name" value="Acyl_transf_3"/>
    <property type="match status" value="1"/>
</dbReference>
<feature type="transmembrane region" description="Helical" evidence="1">
    <location>
        <begin position="97"/>
        <end position="123"/>
    </location>
</feature>
<sequence>MSNQFQVDPGLGASVQPQASVKSVPQHLPELDGLRAVASLGIIVTHVSFQTGTGWGFAGRFDYFVAVFFALSAFLLWRRRGLHTLSGYARSRVARLLPAYFACVVAVMLLLPDAHSLTLTQLLSNLTSTQIYVVDGLAPGLTHLWSLCVEFFFYLALPLLVWLLGTLPRRWRVAAIALGAVISWAWGFVPFVADYSKDQVNSQIWPPAYASWFAVGMLAAECEEAGISWRVQRALRPRWAWWLAAAVVLWISSREWFGPQGLVHPGPGEFSRRIIAGAAFAAVVVVPVALAPRDKSWLTSPLMQALGAWSYSIFLWHVAILGLAFPLTGVPLFSGKPLDFWVILAVTVVATVVVSAASYTLIERPGRDFLLGRRRKDRPRPRHTSS</sequence>
<feature type="transmembrane region" description="Helical" evidence="1">
    <location>
        <begin position="171"/>
        <end position="189"/>
    </location>
</feature>
<feature type="transmembrane region" description="Helical" evidence="1">
    <location>
        <begin position="239"/>
        <end position="258"/>
    </location>
</feature>
<feature type="transmembrane region" description="Helical" evidence="1">
    <location>
        <begin position="313"/>
        <end position="334"/>
    </location>
</feature>
<proteinExistence type="predicted"/>
<dbReference type="PANTHER" id="PTHR23028">
    <property type="entry name" value="ACETYLTRANSFERASE"/>
    <property type="match status" value="1"/>
</dbReference>
<dbReference type="Proteomes" id="UP000603369">
    <property type="component" value="Unassembled WGS sequence"/>
</dbReference>
<evidence type="ECO:0000313" key="4">
    <source>
        <dbReference type="Proteomes" id="UP000603369"/>
    </source>
</evidence>
<evidence type="ECO:0000256" key="1">
    <source>
        <dbReference type="SAM" id="Phobius"/>
    </source>
</evidence>
<evidence type="ECO:0000259" key="2">
    <source>
        <dbReference type="Pfam" id="PF01757"/>
    </source>
</evidence>
<feature type="transmembrane region" description="Helical" evidence="1">
    <location>
        <begin position="270"/>
        <end position="292"/>
    </location>
</feature>
<keyword evidence="3" id="KW-0012">Acyltransferase</keyword>
<dbReference type="GO" id="GO:0009103">
    <property type="term" value="P:lipopolysaccharide biosynthetic process"/>
    <property type="evidence" value="ECO:0007669"/>
    <property type="project" value="TreeGrafter"/>
</dbReference>
<evidence type="ECO:0000313" key="3">
    <source>
        <dbReference type="EMBL" id="MBK3427768.1"/>
    </source>
</evidence>
<keyword evidence="1" id="KW-0472">Membrane</keyword>